<feature type="coiled-coil region" evidence="1">
    <location>
        <begin position="194"/>
        <end position="221"/>
    </location>
</feature>
<dbReference type="AlphaFoldDB" id="A0A250XNI2"/>
<feature type="region of interest" description="Disordered" evidence="2">
    <location>
        <begin position="113"/>
        <end position="132"/>
    </location>
</feature>
<organism evidence="3 4">
    <name type="scientific">Chlamydomonas eustigma</name>
    <dbReference type="NCBI Taxonomy" id="1157962"/>
    <lineage>
        <taxon>Eukaryota</taxon>
        <taxon>Viridiplantae</taxon>
        <taxon>Chlorophyta</taxon>
        <taxon>core chlorophytes</taxon>
        <taxon>Chlorophyceae</taxon>
        <taxon>CS clade</taxon>
        <taxon>Chlamydomonadales</taxon>
        <taxon>Chlamydomonadaceae</taxon>
        <taxon>Chlamydomonas</taxon>
    </lineage>
</organism>
<evidence type="ECO:0000313" key="3">
    <source>
        <dbReference type="EMBL" id="GAX84628.1"/>
    </source>
</evidence>
<comment type="caution">
    <text evidence="3">The sequence shown here is derived from an EMBL/GenBank/DDBJ whole genome shotgun (WGS) entry which is preliminary data.</text>
</comment>
<feature type="compositionally biased region" description="Acidic residues" evidence="2">
    <location>
        <begin position="75"/>
        <end position="85"/>
    </location>
</feature>
<proteinExistence type="predicted"/>
<accession>A0A250XNI2</accession>
<keyword evidence="1" id="KW-0175">Coiled coil</keyword>
<gene>
    <name evidence="3" type="ORF">CEUSTIGMA_g12049.t1</name>
</gene>
<protein>
    <submittedName>
        <fullName evidence="3">Uncharacterized protein</fullName>
    </submittedName>
</protein>
<evidence type="ECO:0000256" key="2">
    <source>
        <dbReference type="SAM" id="MobiDB-lite"/>
    </source>
</evidence>
<sequence>MTSKSRQPLGMLDPNKSLDIAPAKRHQKQASSLQTAEAPQWKSGELSSAQIMKSPTYDHYCLDNDQEGKFNNADNQDDEELDEQQSQESAEYQHQQVAGTVVDLQNGVDDASLLQQNTGDNGSSQDATVQQQQHLPPVLTDTINQGLVAMHQRRESLIEKIESIKAEGLNHIQILTSNFLADMTRMKAQVVGFCEHHEEHLRQLSHETRELEQRLEASRALVGSLGSNAIGM</sequence>
<dbReference type="EMBL" id="BEGY01000130">
    <property type="protein sequence ID" value="GAX84628.1"/>
    <property type="molecule type" value="Genomic_DNA"/>
</dbReference>
<reference evidence="3 4" key="1">
    <citation type="submission" date="2017-08" db="EMBL/GenBank/DDBJ databases">
        <title>Acidophilic green algal genome provides insights into adaptation to an acidic environment.</title>
        <authorList>
            <person name="Hirooka S."/>
            <person name="Hirose Y."/>
            <person name="Kanesaki Y."/>
            <person name="Higuchi S."/>
            <person name="Fujiwara T."/>
            <person name="Onuma R."/>
            <person name="Era A."/>
            <person name="Ohbayashi R."/>
            <person name="Uzuka A."/>
            <person name="Nozaki H."/>
            <person name="Yoshikawa H."/>
            <person name="Miyagishima S.Y."/>
        </authorList>
    </citation>
    <scope>NUCLEOTIDE SEQUENCE [LARGE SCALE GENOMIC DNA]</scope>
    <source>
        <strain evidence="3 4">NIES-2499</strain>
    </source>
</reference>
<evidence type="ECO:0000256" key="1">
    <source>
        <dbReference type="SAM" id="Coils"/>
    </source>
</evidence>
<evidence type="ECO:0000313" key="4">
    <source>
        <dbReference type="Proteomes" id="UP000232323"/>
    </source>
</evidence>
<feature type="region of interest" description="Disordered" evidence="2">
    <location>
        <begin position="1"/>
        <end position="47"/>
    </location>
</feature>
<name>A0A250XNI2_9CHLO</name>
<dbReference type="Proteomes" id="UP000232323">
    <property type="component" value="Unassembled WGS sequence"/>
</dbReference>
<keyword evidence="4" id="KW-1185">Reference proteome</keyword>
<feature type="region of interest" description="Disordered" evidence="2">
    <location>
        <begin position="59"/>
        <end position="94"/>
    </location>
</feature>
<dbReference type="OrthoDB" id="10634954at2759"/>